<feature type="domain" description="Methyl-accepting transducer" evidence="7">
    <location>
        <begin position="137"/>
        <end position="373"/>
    </location>
</feature>
<keyword evidence="6" id="KW-0472">Membrane</keyword>
<evidence type="ECO:0000256" key="1">
    <source>
        <dbReference type="ARBA" id="ARBA00022692"/>
    </source>
</evidence>
<evidence type="ECO:0000259" key="7">
    <source>
        <dbReference type="PROSITE" id="PS50111"/>
    </source>
</evidence>
<dbReference type="PROSITE" id="PS50885">
    <property type="entry name" value="HAMP"/>
    <property type="match status" value="1"/>
</dbReference>
<dbReference type="PRINTS" id="PR00260">
    <property type="entry name" value="CHEMTRNSDUCR"/>
</dbReference>
<dbReference type="GO" id="GO:0006935">
    <property type="term" value="P:chemotaxis"/>
    <property type="evidence" value="ECO:0007669"/>
    <property type="project" value="InterPro"/>
</dbReference>
<evidence type="ECO:0000256" key="3">
    <source>
        <dbReference type="ARBA" id="ARBA00023224"/>
    </source>
</evidence>
<dbReference type="GO" id="GO:0016020">
    <property type="term" value="C:membrane"/>
    <property type="evidence" value="ECO:0007669"/>
    <property type="project" value="InterPro"/>
</dbReference>
<evidence type="ECO:0000256" key="2">
    <source>
        <dbReference type="ARBA" id="ARBA00022989"/>
    </source>
</evidence>
<feature type="transmembrane region" description="Helical" evidence="6">
    <location>
        <begin position="22"/>
        <end position="45"/>
    </location>
</feature>
<comment type="caution">
    <text evidence="9">The sequence shown here is derived from an EMBL/GenBank/DDBJ whole genome shotgun (WGS) entry which is preliminary data.</text>
</comment>
<evidence type="ECO:0000256" key="6">
    <source>
        <dbReference type="SAM" id="Phobius"/>
    </source>
</evidence>
<dbReference type="SUPFAM" id="SSF58104">
    <property type="entry name" value="Methyl-accepting chemotaxis protein (MCP) signaling domain"/>
    <property type="match status" value="1"/>
</dbReference>
<gene>
    <name evidence="9" type="ORF">Val02_50570</name>
</gene>
<keyword evidence="3 5" id="KW-0807">Transducer</keyword>
<dbReference type="GO" id="GO:0007165">
    <property type="term" value="P:signal transduction"/>
    <property type="evidence" value="ECO:0007669"/>
    <property type="project" value="UniProtKB-KW"/>
</dbReference>
<feature type="domain" description="HAMP" evidence="8">
    <location>
        <begin position="73"/>
        <end position="125"/>
    </location>
</feature>
<reference evidence="9" key="1">
    <citation type="submission" date="2021-01" db="EMBL/GenBank/DDBJ databases">
        <title>Whole genome shotgun sequence of Virgisporangium aliadipatigenens NBRC 105644.</title>
        <authorList>
            <person name="Komaki H."/>
            <person name="Tamura T."/>
        </authorList>
    </citation>
    <scope>NUCLEOTIDE SEQUENCE</scope>
    <source>
        <strain evidence="9">NBRC 105644</strain>
    </source>
</reference>
<dbReference type="Pfam" id="PF00015">
    <property type="entry name" value="MCPsignal"/>
    <property type="match status" value="1"/>
</dbReference>
<protein>
    <recommendedName>
        <fullName evidence="11">Methyl-accepting chemotaxis protein</fullName>
    </recommendedName>
</protein>
<dbReference type="SMART" id="SM00283">
    <property type="entry name" value="MA"/>
    <property type="match status" value="1"/>
</dbReference>
<evidence type="ECO:0000256" key="5">
    <source>
        <dbReference type="PROSITE-ProRule" id="PRU00284"/>
    </source>
</evidence>
<evidence type="ECO:0000259" key="8">
    <source>
        <dbReference type="PROSITE" id="PS50885"/>
    </source>
</evidence>
<dbReference type="PROSITE" id="PS50111">
    <property type="entry name" value="CHEMOTAXIS_TRANSDUC_2"/>
    <property type="match status" value="1"/>
</dbReference>
<accession>A0A8J3YQS3</accession>
<dbReference type="InterPro" id="IPR004089">
    <property type="entry name" value="MCPsignal_dom"/>
</dbReference>
<proteinExistence type="inferred from homology"/>
<dbReference type="PANTHER" id="PTHR32089">
    <property type="entry name" value="METHYL-ACCEPTING CHEMOTAXIS PROTEIN MCPB"/>
    <property type="match status" value="1"/>
</dbReference>
<dbReference type="Gene3D" id="1.10.287.950">
    <property type="entry name" value="Methyl-accepting chemotaxis protein"/>
    <property type="match status" value="1"/>
</dbReference>
<comment type="similarity">
    <text evidence="4">Belongs to the methyl-accepting chemotaxis (MCP) protein family.</text>
</comment>
<dbReference type="Proteomes" id="UP000619260">
    <property type="component" value="Unassembled WGS sequence"/>
</dbReference>
<keyword evidence="2 6" id="KW-1133">Transmembrane helix</keyword>
<keyword evidence="1 6" id="KW-0812">Transmembrane</keyword>
<name>A0A8J3YQS3_9ACTN</name>
<dbReference type="AlphaFoldDB" id="A0A8J3YQS3"/>
<dbReference type="CDD" id="cd06225">
    <property type="entry name" value="HAMP"/>
    <property type="match status" value="1"/>
</dbReference>
<dbReference type="Pfam" id="PF00672">
    <property type="entry name" value="HAMP"/>
    <property type="match status" value="1"/>
</dbReference>
<organism evidence="9 10">
    <name type="scientific">Virgisporangium aliadipatigenens</name>
    <dbReference type="NCBI Taxonomy" id="741659"/>
    <lineage>
        <taxon>Bacteria</taxon>
        <taxon>Bacillati</taxon>
        <taxon>Actinomycetota</taxon>
        <taxon>Actinomycetes</taxon>
        <taxon>Micromonosporales</taxon>
        <taxon>Micromonosporaceae</taxon>
        <taxon>Virgisporangium</taxon>
    </lineage>
</organism>
<evidence type="ECO:0000313" key="9">
    <source>
        <dbReference type="EMBL" id="GIJ48171.1"/>
    </source>
</evidence>
<dbReference type="InterPro" id="IPR003660">
    <property type="entry name" value="HAMP_dom"/>
</dbReference>
<sequence length="388" mass="39578">MTSTLIRDGEAVMLAAWPIKRLLLPFLGFITALPAIGIVRTWVAAPSLAEALPVMVVPALGVPACLIVIAHTLQLSRRLRIMTEALHRAASGDLSVRVTVPGGDEVARMGDALNSMVVGLGTTMAAVNDAADRMAAEARAFEGAADAVSALAARVSERAARVTGAAGSVSTNLSHVSDGSHELGDSIADIARNAAEAAVVATDAVRSTAEGGRRMGEVTTSSREIGDVVALITAIAGQTNLLALNATIEASRAGTAGQGFAVVANEVKQLAEQTGRATDDVTARVATIRDVADHAAHSIGEVSGVVGRIHEIQALIAAAVEEQAATARVINDGVADAATGSENIARDIATVAQAAEEAATAVGDVRRGAAELADLGRGLQEQVALFRY</sequence>
<evidence type="ECO:0000256" key="4">
    <source>
        <dbReference type="ARBA" id="ARBA00029447"/>
    </source>
</evidence>
<dbReference type="InterPro" id="IPR004090">
    <property type="entry name" value="Chemotax_Me-accpt_rcpt"/>
</dbReference>
<dbReference type="PANTHER" id="PTHR32089:SF112">
    <property type="entry name" value="LYSOZYME-LIKE PROTEIN-RELATED"/>
    <property type="match status" value="1"/>
</dbReference>
<evidence type="ECO:0000313" key="10">
    <source>
        <dbReference type="Proteomes" id="UP000619260"/>
    </source>
</evidence>
<dbReference type="SMART" id="SM00304">
    <property type="entry name" value="HAMP"/>
    <property type="match status" value="1"/>
</dbReference>
<dbReference type="EMBL" id="BOPF01000019">
    <property type="protein sequence ID" value="GIJ48171.1"/>
    <property type="molecule type" value="Genomic_DNA"/>
</dbReference>
<dbReference type="GO" id="GO:0004888">
    <property type="term" value="F:transmembrane signaling receptor activity"/>
    <property type="evidence" value="ECO:0007669"/>
    <property type="project" value="InterPro"/>
</dbReference>
<dbReference type="RefSeq" id="WP_203901666.1">
    <property type="nucleotide sequence ID" value="NZ_BOPF01000019.1"/>
</dbReference>
<evidence type="ECO:0008006" key="11">
    <source>
        <dbReference type="Google" id="ProtNLM"/>
    </source>
</evidence>
<feature type="transmembrane region" description="Helical" evidence="6">
    <location>
        <begin position="51"/>
        <end position="73"/>
    </location>
</feature>
<keyword evidence="10" id="KW-1185">Reference proteome</keyword>